<evidence type="ECO:0000313" key="4">
    <source>
        <dbReference type="Proteomes" id="UP001648503"/>
    </source>
</evidence>
<feature type="compositionally biased region" description="Low complexity" evidence="1">
    <location>
        <begin position="52"/>
        <end position="66"/>
    </location>
</feature>
<feature type="region of interest" description="Disordered" evidence="1">
    <location>
        <begin position="52"/>
        <end position="74"/>
    </location>
</feature>
<keyword evidence="2" id="KW-1133">Transmembrane helix</keyword>
<dbReference type="Proteomes" id="UP001648503">
    <property type="component" value="Unassembled WGS sequence"/>
</dbReference>
<dbReference type="EMBL" id="JAFCIX010000136">
    <property type="protein sequence ID" value="KAH6597679.1"/>
    <property type="molecule type" value="Genomic_DNA"/>
</dbReference>
<keyword evidence="2" id="KW-0812">Transmembrane</keyword>
<protein>
    <submittedName>
        <fullName evidence="3">Uncharacterized protein</fullName>
    </submittedName>
</protein>
<keyword evidence="4" id="KW-1185">Reference proteome</keyword>
<feature type="compositionally biased region" description="Basic and acidic residues" evidence="1">
    <location>
        <begin position="127"/>
        <end position="143"/>
    </location>
</feature>
<sequence length="215" mass="22868">MAGLSSRLFAAICITYFVNRKKVDGYIIVLRLVLAIASISACVLLLFPGSPGSPDSPDSHQQQSPLFAPPPPSSFPLRQELTHLQLGSQLHALPPLPTPHPLSHDQPPSLSDAPVGLTLSAVSESTSQKEHTTLLDADGDHATIDPATNRDPPPTSGEAALSELAEEPLPASSAISNRKAIDAVPIGPTAPSLMQHEVTTSLFRRHKRIRTTEPI</sequence>
<feature type="region of interest" description="Disordered" evidence="1">
    <location>
        <begin position="91"/>
        <end position="158"/>
    </location>
</feature>
<organism evidence="3 4">
    <name type="scientific">Batrachochytrium salamandrivorans</name>
    <dbReference type="NCBI Taxonomy" id="1357716"/>
    <lineage>
        <taxon>Eukaryota</taxon>
        <taxon>Fungi</taxon>
        <taxon>Fungi incertae sedis</taxon>
        <taxon>Chytridiomycota</taxon>
        <taxon>Chytridiomycota incertae sedis</taxon>
        <taxon>Chytridiomycetes</taxon>
        <taxon>Rhizophydiales</taxon>
        <taxon>Rhizophydiales incertae sedis</taxon>
        <taxon>Batrachochytrium</taxon>
    </lineage>
</organism>
<evidence type="ECO:0000313" key="3">
    <source>
        <dbReference type="EMBL" id="KAH6597679.1"/>
    </source>
</evidence>
<accession>A0ABQ8FJ05</accession>
<proteinExistence type="predicted"/>
<keyword evidence="2" id="KW-0472">Membrane</keyword>
<feature type="transmembrane region" description="Helical" evidence="2">
    <location>
        <begin position="26"/>
        <end position="47"/>
    </location>
</feature>
<name>A0ABQ8FJ05_9FUNG</name>
<evidence type="ECO:0000256" key="2">
    <source>
        <dbReference type="SAM" id="Phobius"/>
    </source>
</evidence>
<evidence type="ECO:0000256" key="1">
    <source>
        <dbReference type="SAM" id="MobiDB-lite"/>
    </source>
</evidence>
<comment type="caution">
    <text evidence="3">The sequence shown here is derived from an EMBL/GenBank/DDBJ whole genome shotgun (WGS) entry which is preliminary data.</text>
</comment>
<reference evidence="3 4" key="1">
    <citation type="submission" date="2021-02" db="EMBL/GenBank/DDBJ databases">
        <title>Variation within the Batrachochytrium salamandrivorans European outbreak.</title>
        <authorList>
            <person name="Kelly M."/>
            <person name="Pasmans F."/>
            <person name="Shea T.P."/>
            <person name="Munoz J.F."/>
            <person name="Carranza S."/>
            <person name="Cuomo C.A."/>
            <person name="Martel A."/>
        </authorList>
    </citation>
    <scope>NUCLEOTIDE SEQUENCE [LARGE SCALE GENOMIC DNA]</scope>
    <source>
        <strain evidence="3 4">AMFP18/2</strain>
    </source>
</reference>
<gene>
    <name evidence="3" type="ORF">BASA50_004284</name>
</gene>